<protein>
    <recommendedName>
        <fullName evidence="2">Glycosyl transferase family 1 domain-containing protein</fullName>
    </recommendedName>
</protein>
<dbReference type="CDD" id="cd03801">
    <property type="entry name" value="GT4_PimA-like"/>
    <property type="match status" value="1"/>
</dbReference>
<dbReference type="PANTHER" id="PTHR46401:SF2">
    <property type="entry name" value="GLYCOSYLTRANSFERASE WBBK-RELATED"/>
    <property type="match status" value="1"/>
</dbReference>
<dbReference type="Gene3D" id="3.40.50.2000">
    <property type="entry name" value="Glycogen Phosphorylase B"/>
    <property type="match status" value="4"/>
</dbReference>
<keyword evidence="4" id="KW-1185">Reference proteome</keyword>
<dbReference type="PANTHER" id="PTHR46401">
    <property type="entry name" value="GLYCOSYLTRANSFERASE WBBK-RELATED"/>
    <property type="match status" value="1"/>
</dbReference>
<dbReference type="SUPFAM" id="SSF53756">
    <property type="entry name" value="UDP-Glycosyltransferase/glycogen phosphorylase"/>
    <property type="match status" value="2"/>
</dbReference>
<evidence type="ECO:0000313" key="3">
    <source>
        <dbReference type="EMBL" id="BCZ46680.1"/>
    </source>
</evidence>
<dbReference type="InterPro" id="IPR001296">
    <property type="entry name" value="Glyco_trans_1"/>
</dbReference>
<gene>
    <name evidence="3" type="ORF">psyc5s11_27470</name>
</gene>
<proteinExistence type="predicted"/>
<dbReference type="RefSeq" id="WP_224033096.1">
    <property type="nucleotide sequence ID" value="NZ_AP024849.1"/>
</dbReference>
<evidence type="ECO:0000259" key="2">
    <source>
        <dbReference type="Pfam" id="PF00534"/>
    </source>
</evidence>
<dbReference type="Pfam" id="PF00534">
    <property type="entry name" value="Glycos_transf_1"/>
    <property type="match status" value="2"/>
</dbReference>
<feature type="domain" description="Glycosyl transferase family 1" evidence="2">
    <location>
        <begin position="167"/>
        <end position="324"/>
    </location>
</feature>
<keyword evidence="1" id="KW-0808">Transferase</keyword>
<sequence>MSKNFTIFQPGFENDCLTKDVGLIPIVFQKDLHYNCNFLCNWIKDFDGILVKNNIKVTLIENDETVVSTLKNTDILMLFGIYDYNLEMITKYKNINPNGKIYLKLDMNIHWLKGIDMDKNLTDLLNKCTLISVECRTLQKYIKDHWNVKVEYIPNGYYDFNDATVNYENKENTIITVGRLGSYQKSTETLLEAFKLASSKLDNWKVKLIGTIEDSFKTYINEFFNSNPNLKDKIIFTGKITDRKLLEDEYEKAKIFCLTSRFEGFPNVFPESAVKGNYIISSDIDPAYDITNNKKYGSIFLISNSEELAKILVDVCSNENFLKQTCSAIQKHAKDNLNWVSLCERIDYYIHMPSNFRELIPHLLQRTVIESPTTVLDFCKYHCGSALISEEELINSSTNIIIDRIESDTNNAYSLYNKNYRNIYPLEITNILDTLPNYEVILVSDILEYYTKDKGLYIIERLLEHTDKKLILIVPKTFKNTFTSNWSYIDFYKYNFSCNTIKVDESEFFVFSFYSVCNEINNIDTLYNNFKSSNSLSLDKHKLNIAYVLPHKSITGGLKILIKQMKFLKNRGHSITGILQGEFTGSIFPDTNRIEIDKELIISNNDRLDNYLKDYDLVIVGFINDWIKIEDTKLPVVLFEQGYEPLFGDYKNIDSLTEKNHKLYFENIYSSKQSLIISVSHIISDILKYRFGRLSDVTPNGIDTSVYYPINKSENSIKKILLIGSPYLDFKGFDLALNVLQRLTDLNHKIEVTWICQERPNWEVPININYIVNPKEELLAKTIRENDILLSTSWYESFALPPLEAMASGTAVVATDSGGIRTYGINEYNCLLVTPGDTNSLLIALISLILNKNKCDKLISNGLKTASEFNIENMINLWEKTLYNVSNFYKIKK</sequence>
<reference evidence="4" key="1">
    <citation type="submission" date="2021-07" db="EMBL/GenBank/DDBJ databases">
        <title>Complete genome sequencing of a Clostridium isolate.</title>
        <authorList>
            <person name="Ueki A."/>
            <person name="Tonouchi A."/>
        </authorList>
    </citation>
    <scope>NUCLEOTIDE SEQUENCE [LARGE SCALE GENOMIC DNA]</scope>
    <source>
        <strain evidence="4">C5S11</strain>
    </source>
</reference>
<dbReference type="EMBL" id="AP024849">
    <property type="protein sequence ID" value="BCZ46680.1"/>
    <property type="molecule type" value="Genomic_DNA"/>
</dbReference>
<organism evidence="3 4">
    <name type="scientific">Clostridium gelidum</name>
    <dbReference type="NCBI Taxonomy" id="704125"/>
    <lineage>
        <taxon>Bacteria</taxon>
        <taxon>Bacillati</taxon>
        <taxon>Bacillota</taxon>
        <taxon>Clostridia</taxon>
        <taxon>Eubacteriales</taxon>
        <taxon>Clostridiaceae</taxon>
        <taxon>Clostridium</taxon>
    </lineage>
</organism>
<name>A0ABM7T6X8_9CLOT</name>
<feature type="domain" description="Glycosyl transferase family 1" evidence="2">
    <location>
        <begin position="763"/>
        <end position="864"/>
    </location>
</feature>
<evidence type="ECO:0000256" key="1">
    <source>
        <dbReference type="ARBA" id="ARBA00022679"/>
    </source>
</evidence>
<evidence type="ECO:0000313" key="4">
    <source>
        <dbReference type="Proteomes" id="UP000824633"/>
    </source>
</evidence>
<dbReference type="Proteomes" id="UP000824633">
    <property type="component" value="Chromosome"/>
</dbReference>
<accession>A0ABM7T6X8</accession>